<feature type="region of interest" description="Disordered" evidence="1">
    <location>
        <begin position="90"/>
        <end position="114"/>
    </location>
</feature>
<evidence type="ECO:0000313" key="4">
    <source>
        <dbReference type="Proteomes" id="UP001149813"/>
    </source>
</evidence>
<dbReference type="GO" id="GO:0003676">
    <property type="term" value="F:nucleic acid binding"/>
    <property type="evidence" value="ECO:0007669"/>
    <property type="project" value="InterPro"/>
</dbReference>
<feature type="compositionally biased region" description="Basic residues" evidence="1">
    <location>
        <begin position="270"/>
        <end position="281"/>
    </location>
</feature>
<dbReference type="GO" id="GO:0005730">
    <property type="term" value="C:nucleolus"/>
    <property type="evidence" value="ECO:0007669"/>
    <property type="project" value="TreeGrafter"/>
</dbReference>
<feature type="compositionally biased region" description="Basic residues" evidence="1">
    <location>
        <begin position="289"/>
        <end position="304"/>
    </location>
</feature>
<dbReference type="AlphaFoldDB" id="A0A9W7Y3I5"/>
<feature type="region of interest" description="Disordered" evidence="1">
    <location>
        <begin position="214"/>
        <end position="304"/>
    </location>
</feature>
<feature type="compositionally biased region" description="Acidic residues" evidence="1">
    <location>
        <begin position="230"/>
        <end position="241"/>
    </location>
</feature>
<name>A0A9W7Y3I5_9FUNG</name>
<dbReference type="Proteomes" id="UP001149813">
    <property type="component" value="Unassembled WGS sequence"/>
</dbReference>
<feature type="compositionally biased region" description="Low complexity" evidence="1">
    <location>
        <begin position="168"/>
        <end position="182"/>
    </location>
</feature>
<gene>
    <name evidence="3" type="ORF">LPJ53_001801</name>
</gene>
<accession>A0A9W7Y3I5</accession>
<comment type="caution">
    <text evidence="3">The sequence shown here is derived from an EMBL/GenBank/DDBJ whole genome shotgun (WGS) entry which is preliminary data.</text>
</comment>
<sequence length="304" mass="33921">MGLAEPKKRFVYGEDPRNRTWSDDKGRFGFKMLEKMGWTEGKGLGADESGVKEHVKIKLKTNNFGVGADKKNIRNWLANADGFSELLTRLNSDSNTPSEAPAAVKEEEKTADVAAPAKTEEVLSGATVRLNRLSHRAKFRNMKRMATQDAKGLQEIFGVRKNPLYEDTPTTATEPASTTEQSGTSTPKTATIETGVSISDYFAKKMLDNPALAAIYGGTTTSSKKRSASSDEEDTRDEDGDVVMAPPNKKIKKEKKEKKDRKSKDDKKEKKNKKDKVKKDRVKKEKSKDRKSKKDKKDRKSKAK</sequence>
<dbReference type="PANTHER" id="PTHR23149">
    <property type="entry name" value="G PATCH DOMAIN CONTAINING PROTEIN"/>
    <property type="match status" value="1"/>
</dbReference>
<organism evidence="3 4">
    <name type="scientific">Coemansia erecta</name>
    <dbReference type="NCBI Taxonomy" id="147472"/>
    <lineage>
        <taxon>Eukaryota</taxon>
        <taxon>Fungi</taxon>
        <taxon>Fungi incertae sedis</taxon>
        <taxon>Zoopagomycota</taxon>
        <taxon>Kickxellomycotina</taxon>
        <taxon>Kickxellomycetes</taxon>
        <taxon>Kickxellales</taxon>
        <taxon>Kickxellaceae</taxon>
        <taxon>Coemansia</taxon>
    </lineage>
</organism>
<evidence type="ECO:0000313" key="3">
    <source>
        <dbReference type="EMBL" id="KAJ1723892.1"/>
    </source>
</evidence>
<dbReference type="OrthoDB" id="29523at2759"/>
<dbReference type="Pfam" id="PF01585">
    <property type="entry name" value="G-patch"/>
    <property type="match status" value="1"/>
</dbReference>
<proteinExistence type="predicted"/>
<reference evidence="3" key="1">
    <citation type="submission" date="2022-07" db="EMBL/GenBank/DDBJ databases">
        <title>Phylogenomic reconstructions and comparative analyses of Kickxellomycotina fungi.</title>
        <authorList>
            <person name="Reynolds N.K."/>
            <person name="Stajich J.E."/>
            <person name="Barry K."/>
            <person name="Grigoriev I.V."/>
            <person name="Crous P."/>
            <person name="Smith M.E."/>
        </authorList>
    </citation>
    <scope>NUCLEOTIDE SEQUENCE</scope>
    <source>
        <strain evidence="3">NBRC 32514</strain>
    </source>
</reference>
<evidence type="ECO:0000256" key="1">
    <source>
        <dbReference type="SAM" id="MobiDB-lite"/>
    </source>
</evidence>
<feature type="domain" description="G-patch" evidence="2">
    <location>
        <begin position="25"/>
        <end position="71"/>
    </location>
</feature>
<feature type="compositionally biased region" description="Basic residues" evidence="1">
    <location>
        <begin position="249"/>
        <end position="259"/>
    </location>
</feature>
<keyword evidence="4" id="KW-1185">Reference proteome</keyword>
<feature type="compositionally biased region" description="Basic and acidic residues" evidence="1">
    <location>
        <begin position="260"/>
        <end position="269"/>
    </location>
</feature>
<dbReference type="InterPro" id="IPR000467">
    <property type="entry name" value="G_patch_dom"/>
</dbReference>
<dbReference type="InterPro" id="IPR050656">
    <property type="entry name" value="PINX1"/>
</dbReference>
<dbReference type="GO" id="GO:0010521">
    <property type="term" value="F:telomerase inhibitor activity"/>
    <property type="evidence" value="ECO:0007669"/>
    <property type="project" value="TreeGrafter"/>
</dbReference>
<dbReference type="EMBL" id="JANBOJ010000049">
    <property type="protein sequence ID" value="KAJ1723892.1"/>
    <property type="molecule type" value="Genomic_DNA"/>
</dbReference>
<dbReference type="PROSITE" id="PS50174">
    <property type="entry name" value="G_PATCH"/>
    <property type="match status" value="1"/>
</dbReference>
<evidence type="ECO:0000259" key="2">
    <source>
        <dbReference type="PROSITE" id="PS50174"/>
    </source>
</evidence>
<dbReference type="PANTHER" id="PTHR23149:SF27">
    <property type="entry name" value="PIN2_TERF1-INTERACTING TELOMERASE INHIBITOR 1"/>
    <property type="match status" value="1"/>
</dbReference>
<dbReference type="SMART" id="SM00443">
    <property type="entry name" value="G_patch"/>
    <property type="match status" value="1"/>
</dbReference>
<protein>
    <recommendedName>
        <fullName evidence="2">G-patch domain-containing protein</fullName>
    </recommendedName>
</protein>
<feature type="region of interest" description="Disordered" evidence="1">
    <location>
        <begin position="160"/>
        <end position="191"/>
    </location>
</feature>